<gene>
    <name evidence="1" type="ORF">HMPREF3186_00028</name>
</gene>
<evidence type="ECO:0000313" key="2">
    <source>
        <dbReference type="Proteomes" id="UP000070355"/>
    </source>
</evidence>
<dbReference type="AlphaFoldDB" id="A0A134A9C6"/>
<name>A0A134A9C6_9BACL</name>
<dbReference type="EMBL" id="LSDC01000005">
    <property type="protein sequence ID" value="KXB64322.1"/>
    <property type="molecule type" value="Genomic_DNA"/>
</dbReference>
<dbReference type="OrthoDB" id="9796381at2"/>
<evidence type="ECO:0000313" key="1">
    <source>
        <dbReference type="EMBL" id="KXB64322.1"/>
    </source>
</evidence>
<sequence length="47" mass="5422">MTTSNDINEGISYVLEKLGETVETMTLTTFYEDYEKYPTILLKISII</sequence>
<dbReference type="Proteomes" id="UP000070355">
    <property type="component" value="Unassembled WGS sequence"/>
</dbReference>
<comment type="caution">
    <text evidence="1">The sequence shown here is derived from an EMBL/GenBank/DDBJ whole genome shotgun (WGS) entry which is preliminary data.</text>
</comment>
<dbReference type="STRING" id="1379.HMPREF3186_00028"/>
<protein>
    <submittedName>
        <fullName evidence="1">Uncharacterized protein</fullName>
    </submittedName>
</protein>
<organism evidence="1 2">
    <name type="scientific">Gemella haemolysans</name>
    <dbReference type="NCBI Taxonomy" id="1379"/>
    <lineage>
        <taxon>Bacteria</taxon>
        <taxon>Bacillati</taxon>
        <taxon>Bacillota</taxon>
        <taxon>Bacilli</taxon>
        <taxon>Bacillales</taxon>
        <taxon>Gemellaceae</taxon>
        <taxon>Gemella</taxon>
    </lineage>
</organism>
<proteinExistence type="predicted"/>
<dbReference type="PATRIC" id="fig|1379.3.peg.28"/>
<reference evidence="2" key="1">
    <citation type="submission" date="2016-01" db="EMBL/GenBank/DDBJ databases">
        <authorList>
            <person name="Mitreva M."/>
            <person name="Pepin K.H."/>
            <person name="Mihindukulasuriya K.A."/>
            <person name="Fulton R."/>
            <person name="Fronick C."/>
            <person name="O'Laughlin M."/>
            <person name="Miner T."/>
            <person name="Herter B."/>
            <person name="Rosa B.A."/>
            <person name="Cordes M."/>
            <person name="Tomlinson C."/>
            <person name="Wollam A."/>
            <person name="Palsikar V.B."/>
            <person name="Mardis E.R."/>
            <person name="Wilson R.K."/>
        </authorList>
    </citation>
    <scope>NUCLEOTIDE SEQUENCE [LARGE SCALE GENOMIC DNA]</scope>
    <source>
        <strain evidence="2">DNF01167</strain>
    </source>
</reference>
<accession>A0A134A9C6</accession>